<feature type="compositionally biased region" description="Low complexity" evidence="2">
    <location>
        <begin position="199"/>
        <end position="217"/>
    </location>
</feature>
<evidence type="ECO:0000313" key="4">
    <source>
        <dbReference type="EMBL" id="CAK0793068.1"/>
    </source>
</evidence>
<evidence type="ECO:0000313" key="5">
    <source>
        <dbReference type="Proteomes" id="UP001189429"/>
    </source>
</evidence>
<keyword evidence="1" id="KW-1015">Disulfide bond</keyword>
<name>A0ABN9PMZ6_9DINO</name>
<dbReference type="PROSITE" id="PS00524">
    <property type="entry name" value="SMB_1"/>
    <property type="match status" value="1"/>
</dbReference>
<accession>A0ABN9PMZ6</accession>
<dbReference type="SUPFAM" id="SSF90188">
    <property type="entry name" value="Somatomedin B domain"/>
    <property type="match status" value="1"/>
</dbReference>
<dbReference type="SMART" id="SM00201">
    <property type="entry name" value="SO"/>
    <property type="match status" value="1"/>
</dbReference>
<protein>
    <recommendedName>
        <fullName evidence="3">SMB domain-containing protein</fullName>
    </recommendedName>
</protein>
<dbReference type="Gene3D" id="4.10.410.20">
    <property type="match status" value="1"/>
</dbReference>
<dbReference type="EMBL" id="CAUYUJ010000892">
    <property type="protein sequence ID" value="CAK0793068.1"/>
    <property type="molecule type" value="Genomic_DNA"/>
</dbReference>
<feature type="compositionally biased region" description="Low complexity" evidence="2">
    <location>
        <begin position="226"/>
        <end position="239"/>
    </location>
</feature>
<dbReference type="InterPro" id="IPR036024">
    <property type="entry name" value="Somatomedin_B-like_dom_sf"/>
</dbReference>
<gene>
    <name evidence="4" type="ORF">PCOR1329_LOCUS3482</name>
</gene>
<dbReference type="Pfam" id="PF01033">
    <property type="entry name" value="Somatomedin_B"/>
    <property type="match status" value="1"/>
</dbReference>
<proteinExistence type="predicted"/>
<dbReference type="Proteomes" id="UP001189429">
    <property type="component" value="Unassembled WGS sequence"/>
</dbReference>
<sequence length="285" mass="29161">MPGDPWRGGYCAAVGEEEGTPGARWRRLAAAAPLATLPLALLGGALALRGGPAAQRVAQRAARPQLLLAEFERRGQDVGSGTDAESVAAVALEPFTCGKYGCLDVRSMAACGCSQYCQEDGNCCPDYTAVCAPARIQQGLGAWGGCPQGAAPPMPQVPGYSPVGEALRVKVLSYNPEWWHVIEQLGGNSNSAARLISQGGPSLSTSSASRSSTTPGGASPGPGTTPPSCCGTTPTCGASQADPSVRSSASGTRAGRCWARGSASWPRTRRAPCTSAPRRTNISDE</sequence>
<dbReference type="InterPro" id="IPR001212">
    <property type="entry name" value="Somatomedin_B_dom"/>
</dbReference>
<keyword evidence="5" id="KW-1185">Reference proteome</keyword>
<dbReference type="PROSITE" id="PS50958">
    <property type="entry name" value="SMB_2"/>
    <property type="match status" value="1"/>
</dbReference>
<feature type="compositionally biased region" description="Polar residues" evidence="2">
    <location>
        <begin position="241"/>
        <end position="251"/>
    </location>
</feature>
<reference evidence="4" key="1">
    <citation type="submission" date="2023-10" db="EMBL/GenBank/DDBJ databases">
        <authorList>
            <person name="Chen Y."/>
            <person name="Shah S."/>
            <person name="Dougan E. K."/>
            <person name="Thang M."/>
            <person name="Chan C."/>
        </authorList>
    </citation>
    <scope>NUCLEOTIDE SEQUENCE [LARGE SCALE GENOMIC DNA]</scope>
</reference>
<feature type="region of interest" description="Disordered" evidence="2">
    <location>
        <begin position="192"/>
        <end position="285"/>
    </location>
</feature>
<evidence type="ECO:0000256" key="2">
    <source>
        <dbReference type="SAM" id="MobiDB-lite"/>
    </source>
</evidence>
<evidence type="ECO:0000256" key="1">
    <source>
        <dbReference type="ARBA" id="ARBA00023157"/>
    </source>
</evidence>
<feature type="domain" description="SMB" evidence="3">
    <location>
        <begin position="93"/>
        <end position="135"/>
    </location>
</feature>
<comment type="caution">
    <text evidence="4">The sequence shown here is derived from an EMBL/GenBank/DDBJ whole genome shotgun (WGS) entry which is preliminary data.</text>
</comment>
<organism evidence="4 5">
    <name type="scientific">Prorocentrum cordatum</name>
    <dbReference type="NCBI Taxonomy" id="2364126"/>
    <lineage>
        <taxon>Eukaryota</taxon>
        <taxon>Sar</taxon>
        <taxon>Alveolata</taxon>
        <taxon>Dinophyceae</taxon>
        <taxon>Prorocentrales</taxon>
        <taxon>Prorocentraceae</taxon>
        <taxon>Prorocentrum</taxon>
    </lineage>
</organism>
<evidence type="ECO:0000259" key="3">
    <source>
        <dbReference type="PROSITE" id="PS50958"/>
    </source>
</evidence>